<dbReference type="STRING" id="268474.A0A0V1M7V2"/>
<accession>A0A0V1M7V2</accession>
<dbReference type="EMBL" id="JYDO01000186">
    <property type="protein sequence ID" value="KRZ67765.1"/>
    <property type="molecule type" value="Genomic_DNA"/>
</dbReference>
<name>A0A0V1M7V2_9BILA</name>
<dbReference type="OrthoDB" id="5919010at2759"/>
<sequence length="170" mass="19132">MTSRCDSNPAQYERNRGIRHLSLATISCVRTRCEETIRLCCVLRSEAVIIPRGQDVEHFADDKNTGSGVVISRAVNTLRSDETHPFHPPSGSLIIDCSLSDHLKDEDVLNQMDSLLFWFIEGINYGRVNGGKGRILFRATFQLRCFRIDSFWFRPLEGKIGGEVNGGSSR</sequence>
<evidence type="ECO:0000313" key="2">
    <source>
        <dbReference type="Proteomes" id="UP000054843"/>
    </source>
</evidence>
<evidence type="ECO:0000313" key="1">
    <source>
        <dbReference type="EMBL" id="KRZ67765.1"/>
    </source>
</evidence>
<dbReference type="Proteomes" id="UP000054843">
    <property type="component" value="Unassembled WGS sequence"/>
</dbReference>
<protein>
    <submittedName>
        <fullName evidence="1">Uncharacterized protein</fullName>
    </submittedName>
</protein>
<organism evidence="1 2">
    <name type="scientific">Trichinella papuae</name>
    <dbReference type="NCBI Taxonomy" id="268474"/>
    <lineage>
        <taxon>Eukaryota</taxon>
        <taxon>Metazoa</taxon>
        <taxon>Ecdysozoa</taxon>
        <taxon>Nematoda</taxon>
        <taxon>Enoplea</taxon>
        <taxon>Dorylaimia</taxon>
        <taxon>Trichinellida</taxon>
        <taxon>Trichinellidae</taxon>
        <taxon>Trichinella</taxon>
    </lineage>
</organism>
<proteinExistence type="predicted"/>
<dbReference type="AlphaFoldDB" id="A0A0V1M7V2"/>
<keyword evidence="2" id="KW-1185">Reference proteome</keyword>
<gene>
    <name evidence="1" type="ORF">T10_5830</name>
</gene>
<reference evidence="1 2" key="1">
    <citation type="submission" date="2015-01" db="EMBL/GenBank/DDBJ databases">
        <title>Evolution of Trichinella species and genotypes.</title>
        <authorList>
            <person name="Korhonen P.K."/>
            <person name="Edoardo P."/>
            <person name="Giuseppe L.R."/>
            <person name="Gasser R.B."/>
        </authorList>
    </citation>
    <scope>NUCLEOTIDE SEQUENCE [LARGE SCALE GENOMIC DNA]</scope>
    <source>
        <strain evidence="1">ISS1980</strain>
    </source>
</reference>
<comment type="caution">
    <text evidence="1">The sequence shown here is derived from an EMBL/GenBank/DDBJ whole genome shotgun (WGS) entry which is preliminary data.</text>
</comment>